<dbReference type="EMBL" id="CM024795">
    <property type="protein sequence ID" value="KAG8001232.1"/>
    <property type="molecule type" value="Genomic_DNA"/>
</dbReference>
<gene>
    <name evidence="1" type="primary">ADAMTS7</name>
    <name evidence="1" type="ORF">GBF38_006809</name>
</gene>
<keyword evidence="1" id="KW-0378">Hydrolase</keyword>
<dbReference type="Proteomes" id="UP000805704">
    <property type="component" value="Chromosome 7"/>
</dbReference>
<organism evidence="1 2">
    <name type="scientific">Nibea albiflora</name>
    <name type="common">Yellow drum</name>
    <name type="synonym">Corvina albiflora</name>
    <dbReference type="NCBI Taxonomy" id="240163"/>
    <lineage>
        <taxon>Eukaryota</taxon>
        <taxon>Metazoa</taxon>
        <taxon>Chordata</taxon>
        <taxon>Craniata</taxon>
        <taxon>Vertebrata</taxon>
        <taxon>Euteleostomi</taxon>
        <taxon>Actinopterygii</taxon>
        <taxon>Neopterygii</taxon>
        <taxon>Teleostei</taxon>
        <taxon>Neoteleostei</taxon>
        <taxon>Acanthomorphata</taxon>
        <taxon>Eupercaria</taxon>
        <taxon>Sciaenidae</taxon>
        <taxon>Nibea</taxon>
    </lineage>
</organism>
<keyword evidence="1" id="KW-0645">Protease</keyword>
<protein>
    <submittedName>
        <fullName evidence="1">A disintegrin and metalloproteinase with thrombospondin motifs 7</fullName>
    </submittedName>
</protein>
<evidence type="ECO:0000313" key="1">
    <source>
        <dbReference type="EMBL" id="KAG8001232.1"/>
    </source>
</evidence>
<sequence length="587" mass="65179">MPSLIFTTKEPTQDVKWEQHGEEAENNYDNFFEEDGLTEDVTMTPKHAAPTPRRQTTINTFVATTASVQESEEQDYYDYNYNEKVRDVSTNQEDDESPEPLGSPTAETIIQVKPEVELDESAAEIPQTTSQTTIFPAASTLNQTHFDTLYTTSQYSRDTDLQYLSTTSFPSSEKSAPLPVPFMMISGNERASDSKSLTGTEIIPPATMKQEPTKPAFTEKTGTDSTSQAPWFDLADFDYNEIVVPTMLSSRNSDPEPSYQLPTNTAATTQDSATTPAQHVDTTTPPVTILPTHPPTPWLLPVPASVQTSASTQVTKTAYWVTGNWSACSTSCGLGAIWRTLACSSGSDSDCDPAKRPAPAQRCYLRPCSRWKAEEWTKCSKNCEGGIKSREVQCFDMRDQRPLRPFHCRAMSSRPPTRMTCNLQPCLNWYTSSWGQCSEVCGGGEQQRIVTCPEKDQCDKDLLPSNIQPCNSQPCAQWLTGSWGQCSAYCGGGVQRRLIKCINTKAETDEEVDQAQCDHEPQPESSQKCNLQDCTSAPTGAVCVRDRLTFRFCQTLRWLGRCHLPNVRVQCCKTCSQSPRSGSTSRR</sequence>
<evidence type="ECO:0000313" key="2">
    <source>
        <dbReference type="Proteomes" id="UP000805704"/>
    </source>
</evidence>
<keyword evidence="2" id="KW-1185">Reference proteome</keyword>
<keyword evidence="1" id="KW-0482">Metalloprotease</keyword>
<reference evidence="1" key="1">
    <citation type="submission" date="2020-04" db="EMBL/GenBank/DDBJ databases">
        <title>A chromosome-scale assembly and high-density genetic map of the yellow drum (Nibea albiflora) genome.</title>
        <authorList>
            <person name="Xu D."/>
            <person name="Zhang W."/>
            <person name="Chen R."/>
            <person name="Tan P."/>
            <person name="Wang L."/>
            <person name="Song H."/>
            <person name="Tian L."/>
            <person name="Zhu Q."/>
            <person name="Wang B."/>
        </authorList>
    </citation>
    <scope>NUCLEOTIDE SEQUENCE</scope>
    <source>
        <strain evidence="1">ZJHYS-2018</strain>
    </source>
</reference>
<accession>A0ACB7EGI2</accession>
<comment type="caution">
    <text evidence="1">The sequence shown here is derived from an EMBL/GenBank/DDBJ whole genome shotgun (WGS) entry which is preliminary data.</text>
</comment>
<name>A0ACB7EGI2_NIBAL</name>
<proteinExistence type="predicted"/>